<dbReference type="GO" id="GO:0031594">
    <property type="term" value="C:neuromuscular junction"/>
    <property type="evidence" value="ECO:0007669"/>
    <property type="project" value="EnsemblMetazoa"/>
</dbReference>
<feature type="compositionally biased region" description="Basic and acidic residues" evidence="1">
    <location>
        <begin position="244"/>
        <end position="253"/>
    </location>
</feature>
<proteinExistence type="predicted"/>
<dbReference type="STRING" id="7234.B4IRZ8"/>
<feature type="region of interest" description="Disordered" evidence="1">
    <location>
        <begin position="62"/>
        <end position="99"/>
    </location>
</feature>
<name>B4IRZ8_DROPE</name>
<evidence type="ECO:0000313" key="3">
    <source>
        <dbReference type="Proteomes" id="UP000008744"/>
    </source>
</evidence>
<dbReference type="OrthoDB" id="19944at2759"/>
<feature type="compositionally biased region" description="Low complexity" evidence="1">
    <location>
        <begin position="215"/>
        <end position="231"/>
    </location>
</feature>
<feature type="compositionally biased region" description="Basic and acidic residues" evidence="1">
    <location>
        <begin position="205"/>
        <end position="214"/>
    </location>
</feature>
<dbReference type="eggNOG" id="KOG1983">
    <property type="taxonomic scope" value="Eukaryota"/>
</dbReference>
<protein>
    <submittedName>
        <fullName evidence="2">GL13787</fullName>
    </submittedName>
</protein>
<feature type="region of interest" description="Disordered" evidence="1">
    <location>
        <begin position="1"/>
        <end position="33"/>
    </location>
</feature>
<dbReference type="GO" id="GO:0007616">
    <property type="term" value="P:long-term memory"/>
    <property type="evidence" value="ECO:0007669"/>
    <property type="project" value="EnsemblMetazoa"/>
</dbReference>
<dbReference type="HOGENOM" id="CLU_1099488_0_0_1"/>
<gene>
    <name evidence="2" type="primary">Dper\GL13787</name>
    <name evidence="2" type="ORF">Dper_GL13787</name>
</gene>
<dbReference type="GO" id="GO:1900073">
    <property type="term" value="P:regulation of neuromuscular synaptic transmission"/>
    <property type="evidence" value="ECO:0007669"/>
    <property type="project" value="EnsemblMetazoa"/>
</dbReference>
<sequence>MKIADSRQHRSRVHQNTSILYTPKESCPEGAGEEQTAVAGAAIVAAEALECREEDAGLAAASMALNSEDPEMPMPSSSSSSAAMRGKFRSSTTDSPDGYSGEVILAAAASAVSGKRVDFEQSLTSGAEGGERPNNLPLSGESQAPIKPTRQRFKEKSRDQRLLSVPNIKYQPRDLRGGARAMKNDVSPLMGGNLSKKMRKYGPHRGPDPQRERASVSLSLSLHPPLSLAESVPPPPPFPSSLQKSERASGRAV</sequence>
<evidence type="ECO:0000313" key="2">
    <source>
        <dbReference type="EMBL" id="EDW39960.1"/>
    </source>
</evidence>
<dbReference type="EMBL" id="CH697082">
    <property type="protein sequence ID" value="EDW39960.1"/>
    <property type="molecule type" value="Genomic_DNA"/>
</dbReference>
<dbReference type="AlphaFoldDB" id="B4IRZ8"/>
<organism evidence="3">
    <name type="scientific">Drosophila persimilis</name>
    <name type="common">Fruit fly</name>
    <dbReference type="NCBI Taxonomy" id="7234"/>
    <lineage>
        <taxon>Eukaryota</taxon>
        <taxon>Metazoa</taxon>
        <taxon>Ecdysozoa</taxon>
        <taxon>Arthropoda</taxon>
        <taxon>Hexapoda</taxon>
        <taxon>Insecta</taxon>
        <taxon>Pterygota</taxon>
        <taxon>Neoptera</taxon>
        <taxon>Endopterygota</taxon>
        <taxon>Diptera</taxon>
        <taxon>Brachycera</taxon>
        <taxon>Muscomorpha</taxon>
        <taxon>Ephydroidea</taxon>
        <taxon>Drosophilidae</taxon>
        <taxon>Drosophila</taxon>
        <taxon>Sophophora</taxon>
    </lineage>
</organism>
<feature type="region of interest" description="Disordered" evidence="1">
    <location>
        <begin position="123"/>
        <end position="253"/>
    </location>
</feature>
<keyword evidence="3" id="KW-1185">Reference proteome</keyword>
<dbReference type="Proteomes" id="UP000008744">
    <property type="component" value="Unassembled WGS sequence"/>
</dbReference>
<feature type="compositionally biased region" description="Low complexity" evidence="1">
    <location>
        <begin position="74"/>
        <end position="84"/>
    </location>
</feature>
<feature type="compositionally biased region" description="Basic and acidic residues" evidence="1">
    <location>
        <begin position="152"/>
        <end position="161"/>
    </location>
</feature>
<evidence type="ECO:0000256" key="1">
    <source>
        <dbReference type="SAM" id="MobiDB-lite"/>
    </source>
</evidence>
<accession>B4IRZ8</accession>
<reference evidence="2 3" key="1">
    <citation type="journal article" date="2007" name="Nature">
        <title>Evolution of genes and genomes on the Drosophila phylogeny.</title>
        <authorList>
            <consortium name="Drosophila 12 Genomes Consortium"/>
            <person name="Clark A.G."/>
            <person name="Eisen M.B."/>
            <person name="Smith D.R."/>
            <person name="Bergman C.M."/>
            <person name="Oliver B."/>
            <person name="Markow T.A."/>
            <person name="Kaufman T.C."/>
            <person name="Kellis M."/>
            <person name="Gelbart W."/>
            <person name="Iyer V.N."/>
            <person name="Pollard D.A."/>
            <person name="Sackton T.B."/>
            <person name="Larracuente A.M."/>
            <person name="Singh N.D."/>
            <person name="Abad J.P."/>
            <person name="Abt D.N."/>
            <person name="Adryan B."/>
            <person name="Aguade M."/>
            <person name="Akashi H."/>
            <person name="Anderson W.W."/>
            <person name="Aquadro C.F."/>
            <person name="Ardell D.H."/>
            <person name="Arguello R."/>
            <person name="Artieri C.G."/>
            <person name="Barbash D.A."/>
            <person name="Barker D."/>
            <person name="Barsanti P."/>
            <person name="Batterham P."/>
            <person name="Batzoglou S."/>
            <person name="Begun D."/>
            <person name="Bhutkar A."/>
            <person name="Blanco E."/>
            <person name="Bosak S.A."/>
            <person name="Bradley R.K."/>
            <person name="Brand A.D."/>
            <person name="Brent M.R."/>
            <person name="Brooks A.N."/>
            <person name="Brown R.H."/>
            <person name="Butlin R.K."/>
            <person name="Caggese C."/>
            <person name="Calvi B.R."/>
            <person name="Bernardo de Carvalho A."/>
            <person name="Caspi A."/>
            <person name="Castrezana S."/>
            <person name="Celniker S.E."/>
            <person name="Chang J.L."/>
            <person name="Chapple C."/>
            <person name="Chatterji S."/>
            <person name="Chinwalla A."/>
            <person name="Civetta A."/>
            <person name="Clifton S.W."/>
            <person name="Comeron J.M."/>
            <person name="Costello J.C."/>
            <person name="Coyne J.A."/>
            <person name="Daub J."/>
            <person name="David R.G."/>
            <person name="Delcher A.L."/>
            <person name="Delehaunty K."/>
            <person name="Do C.B."/>
            <person name="Ebling H."/>
            <person name="Edwards K."/>
            <person name="Eickbush T."/>
            <person name="Evans J.D."/>
            <person name="Filipski A."/>
            <person name="Findeiss S."/>
            <person name="Freyhult E."/>
            <person name="Fulton L."/>
            <person name="Fulton R."/>
            <person name="Garcia A.C."/>
            <person name="Gardiner A."/>
            <person name="Garfield D.A."/>
            <person name="Garvin B.E."/>
            <person name="Gibson G."/>
            <person name="Gilbert D."/>
            <person name="Gnerre S."/>
            <person name="Godfrey J."/>
            <person name="Good R."/>
            <person name="Gotea V."/>
            <person name="Gravely B."/>
            <person name="Greenberg A.J."/>
            <person name="Griffiths-Jones S."/>
            <person name="Gross S."/>
            <person name="Guigo R."/>
            <person name="Gustafson E.A."/>
            <person name="Haerty W."/>
            <person name="Hahn M.W."/>
            <person name="Halligan D.L."/>
            <person name="Halpern A.L."/>
            <person name="Halter G.M."/>
            <person name="Han M.V."/>
            <person name="Heger A."/>
            <person name="Hillier L."/>
            <person name="Hinrichs A.S."/>
            <person name="Holmes I."/>
            <person name="Hoskins R.A."/>
            <person name="Hubisz M.J."/>
            <person name="Hultmark D."/>
            <person name="Huntley M.A."/>
            <person name="Jaffe D.B."/>
            <person name="Jagadeeshan S."/>
            <person name="Jeck W.R."/>
            <person name="Johnson J."/>
            <person name="Jones C.D."/>
            <person name="Jordan W.C."/>
            <person name="Karpen G.H."/>
            <person name="Kataoka E."/>
            <person name="Keightley P.D."/>
            <person name="Kheradpour P."/>
            <person name="Kirkness E.F."/>
            <person name="Koerich L.B."/>
            <person name="Kristiansen K."/>
            <person name="Kudrna D."/>
            <person name="Kulathinal R.J."/>
            <person name="Kumar S."/>
            <person name="Kwok R."/>
            <person name="Lander E."/>
            <person name="Langley C.H."/>
            <person name="Lapoint R."/>
            <person name="Lazzaro B.P."/>
            <person name="Lee S.J."/>
            <person name="Levesque L."/>
            <person name="Li R."/>
            <person name="Lin C.F."/>
            <person name="Lin M.F."/>
            <person name="Lindblad-Toh K."/>
            <person name="Llopart A."/>
            <person name="Long M."/>
            <person name="Low L."/>
            <person name="Lozovsky E."/>
            <person name="Lu J."/>
            <person name="Luo M."/>
            <person name="Machado C.A."/>
            <person name="Makalowski W."/>
            <person name="Marzo M."/>
            <person name="Matsuda M."/>
            <person name="Matzkin L."/>
            <person name="McAllister B."/>
            <person name="McBride C.S."/>
            <person name="McKernan B."/>
            <person name="McKernan K."/>
            <person name="Mendez-Lago M."/>
            <person name="Minx P."/>
            <person name="Mollenhauer M.U."/>
            <person name="Montooth K."/>
            <person name="Mount S.M."/>
            <person name="Mu X."/>
            <person name="Myers E."/>
            <person name="Negre B."/>
            <person name="Newfeld S."/>
            <person name="Nielsen R."/>
            <person name="Noor M.A."/>
            <person name="O'Grady P."/>
            <person name="Pachter L."/>
            <person name="Papaceit M."/>
            <person name="Parisi M.J."/>
            <person name="Parisi M."/>
            <person name="Parts L."/>
            <person name="Pedersen J.S."/>
            <person name="Pesole G."/>
            <person name="Phillippy A.M."/>
            <person name="Ponting C.P."/>
            <person name="Pop M."/>
            <person name="Porcelli D."/>
            <person name="Powell J.R."/>
            <person name="Prohaska S."/>
            <person name="Pruitt K."/>
            <person name="Puig M."/>
            <person name="Quesneville H."/>
            <person name="Ram K.R."/>
            <person name="Rand D."/>
            <person name="Rasmussen M.D."/>
            <person name="Reed L.K."/>
            <person name="Reenan R."/>
            <person name="Reily A."/>
            <person name="Remington K.A."/>
            <person name="Rieger T.T."/>
            <person name="Ritchie M.G."/>
            <person name="Robin C."/>
            <person name="Rogers Y.H."/>
            <person name="Rohde C."/>
            <person name="Rozas J."/>
            <person name="Rubenfield M.J."/>
            <person name="Ruiz A."/>
            <person name="Russo S."/>
            <person name="Salzberg S.L."/>
            <person name="Sanchez-Gracia A."/>
            <person name="Saranga D.J."/>
            <person name="Sato H."/>
            <person name="Schaeffer S.W."/>
            <person name="Schatz M.C."/>
            <person name="Schlenke T."/>
            <person name="Schwartz R."/>
            <person name="Segarra C."/>
            <person name="Singh R.S."/>
            <person name="Sirot L."/>
            <person name="Sirota M."/>
            <person name="Sisneros N.B."/>
            <person name="Smith C.D."/>
            <person name="Smith T.F."/>
            <person name="Spieth J."/>
            <person name="Stage D.E."/>
            <person name="Stark A."/>
            <person name="Stephan W."/>
            <person name="Strausberg R.L."/>
            <person name="Strempel S."/>
            <person name="Sturgill D."/>
            <person name="Sutton G."/>
            <person name="Sutton G.G."/>
            <person name="Tao W."/>
            <person name="Teichmann S."/>
            <person name="Tobari Y.N."/>
            <person name="Tomimura Y."/>
            <person name="Tsolas J.M."/>
            <person name="Valente V.L."/>
            <person name="Venter E."/>
            <person name="Venter J.C."/>
            <person name="Vicario S."/>
            <person name="Vieira F.G."/>
            <person name="Vilella A.J."/>
            <person name="Villasante A."/>
            <person name="Walenz B."/>
            <person name="Wang J."/>
            <person name="Wasserman M."/>
            <person name="Watts T."/>
            <person name="Wilson D."/>
            <person name="Wilson R.K."/>
            <person name="Wing R.A."/>
            <person name="Wolfner M.F."/>
            <person name="Wong A."/>
            <person name="Wong G.K."/>
            <person name="Wu C.I."/>
            <person name="Wu G."/>
            <person name="Yamamoto D."/>
            <person name="Yang H.P."/>
            <person name="Yang S.P."/>
            <person name="Yorke J.A."/>
            <person name="Yoshida K."/>
            <person name="Zdobnov E."/>
            <person name="Zhang P."/>
            <person name="Zhang Y."/>
            <person name="Zimin A.V."/>
            <person name="Baldwin J."/>
            <person name="Abdouelleil A."/>
            <person name="Abdulkadir J."/>
            <person name="Abebe A."/>
            <person name="Abera B."/>
            <person name="Abreu J."/>
            <person name="Acer S.C."/>
            <person name="Aftuck L."/>
            <person name="Alexander A."/>
            <person name="An P."/>
            <person name="Anderson E."/>
            <person name="Anderson S."/>
            <person name="Arachi H."/>
            <person name="Azer M."/>
            <person name="Bachantsang P."/>
            <person name="Barry A."/>
            <person name="Bayul T."/>
            <person name="Berlin A."/>
            <person name="Bessette D."/>
            <person name="Bloom T."/>
            <person name="Blye J."/>
            <person name="Boguslavskiy L."/>
            <person name="Bonnet C."/>
            <person name="Boukhgalter B."/>
            <person name="Bourzgui I."/>
            <person name="Brown A."/>
            <person name="Cahill P."/>
            <person name="Channer S."/>
            <person name="Cheshatsang Y."/>
            <person name="Chuda L."/>
            <person name="Citroen M."/>
            <person name="Collymore A."/>
            <person name="Cooke P."/>
            <person name="Costello M."/>
            <person name="D'Aco K."/>
            <person name="Daza R."/>
            <person name="De Haan G."/>
            <person name="DeGray S."/>
            <person name="DeMaso C."/>
            <person name="Dhargay N."/>
            <person name="Dooley K."/>
            <person name="Dooley E."/>
            <person name="Doricent M."/>
            <person name="Dorje P."/>
            <person name="Dorjee K."/>
            <person name="Dupes A."/>
            <person name="Elong R."/>
            <person name="Falk J."/>
            <person name="Farina A."/>
            <person name="Faro S."/>
            <person name="Ferguson D."/>
            <person name="Fisher S."/>
            <person name="Foley C.D."/>
            <person name="Franke A."/>
            <person name="Friedrich D."/>
            <person name="Gadbois L."/>
            <person name="Gearin G."/>
            <person name="Gearin C.R."/>
            <person name="Giannoukos G."/>
            <person name="Goode T."/>
            <person name="Graham J."/>
            <person name="Grandbois E."/>
            <person name="Grewal S."/>
            <person name="Gyaltsen K."/>
            <person name="Hafez N."/>
            <person name="Hagos B."/>
            <person name="Hall J."/>
            <person name="Henson C."/>
            <person name="Hollinger A."/>
            <person name="Honan T."/>
            <person name="Huard M.D."/>
            <person name="Hughes L."/>
            <person name="Hurhula B."/>
            <person name="Husby M.E."/>
            <person name="Kamat A."/>
            <person name="Kanga B."/>
            <person name="Kashin S."/>
            <person name="Khazanovich D."/>
            <person name="Kisner P."/>
            <person name="Lance K."/>
            <person name="Lara M."/>
            <person name="Lee W."/>
            <person name="Lennon N."/>
            <person name="Letendre F."/>
            <person name="LeVine R."/>
            <person name="Lipovsky A."/>
            <person name="Liu X."/>
            <person name="Liu J."/>
            <person name="Liu S."/>
            <person name="Lokyitsang T."/>
            <person name="Lokyitsang Y."/>
            <person name="Lubonja R."/>
            <person name="Lui A."/>
            <person name="MacDonald P."/>
            <person name="Magnisalis V."/>
            <person name="Maru K."/>
            <person name="Matthews C."/>
            <person name="McCusker W."/>
            <person name="McDonough S."/>
            <person name="Mehta T."/>
            <person name="Meldrim J."/>
            <person name="Meneus L."/>
            <person name="Mihai O."/>
            <person name="Mihalev A."/>
            <person name="Mihova T."/>
            <person name="Mittelman R."/>
            <person name="Mlenga V."/>
            <person name="Montmayeur A."/>
            <person name="Mulrain L."/>
            <person name="Navidi A."/>
            <person name="Naylor J."/>
            <person name="Negash T."/>
            <person name="Nguyen T."/>
            <person name="Nguyen N."/>
            <person name="Nicol R."/>
            <person name="Norbu C."/>
            <person name="Norbu N."/>
            <person name="Novod N."/>
            <person name="O'Neill B."/>
            <person name="Osman S."/>
            <person name="Markiewicz E."/>
            <person name="Oyono O.L."/>
            <person name="Patti C."/>
            <person name="Phunkhang P."/>
            <person name="Pierre F."/>
            <person name="Priest M."/>
            <person name="Raghuraman S."/>
            <person name="Rege F."/>
            <person name="Reyes R."/>
            <person name="Rise C."/>
            <person name="Rogov P."/>
            <person name="Ross K."/>
            <person name="Ryan E."/>
            <person name="Settipalli S."/>
            <person name="Shea T."/>
            <person name="Sherpa N."/>
            <person name="Shi L."/>
            <person name="Shih D."/>
            <person name="Sparrow T."/>
            <person name="Spaulding J."/>
            <person name="Stalker J."/>
            <person name="Stange-Thomann N."/>
            <person name="Stavropoulos S."/>
            <person name="Stone C."/>
            <person name="Strader C."/>
            <person name="Tesfaye S."/>
            <person name="Thomson T."/>
            <person name="Thoulutsang Y."/>
            <person name="Thoulutsang D."/>
            <person name="Topham K."/>
            <person name="Topping I."/>
            <person name="Tsamla T."/>
            <person name="Vassiliev H."/>
            <person name="Vo A."/>
            <person name="Wangchuk T."/>
            <person name="Wangdi T."/>
            <person name="Weiand M."/>
            <person name="Wilkinson J."/>
            <person name="Wilson A."/>
            <person name="Yadav S."/>
            <person name="Young G."/>
            <person name="Yu Q."/>
            <person name="Zembek L."/>
            <person name="Zhong D."/>
            <person name="Zimmer A."/>
            <person name="Zwirko Z."/>
            <person name="Jaffe D.B."/>
            <person name="Alvarez P."/>
            <person name="Brockman W."/>
            <person name="Butler J."/>
            <person name="Chin C."/>
            <person name="Gnerre S."/>
            <person name="Grabherr M."/>
            <person name="Kleber M."/>
            <person name="Mauceli E."/>
            <person name="MacCallum I."/>
        </authorList>
    </citation>
    <scope>NUCLEOTIDE SEQUENCE [LARGE SCALE GENOMIC DNA]</scope>
    <source>
        <strain evidence="3">MSH-3 / Tucson 14011-0111.49</strain>
    </source>
</reference>